<dbReference type="InterPro" id="IPR044537">
    <property type="entry name" value="Rip2-like"/>
</dbReference>
<accession>A0A9D7E2P9</accession>
<keyword evidence="11" id="KW-0482">Metalloprotease</keyword>
<evidence type="ECO:0000256" key="7">
    <source>
        <dbReference type="ARBA" id="ARBA00022723"/>
    </source>
</evidence>
<dbReference type="GO" id="GO:0008237">
    <property type="term" value="F:metallopeptidase activity"/>
    <property type="evidence" value="ECO:0007669"/>
    <property type="project" value="UniProtKB-KW"/>
</dbReference>
<keyword evidence="5 15" id="KW-0645">Protease</keyword>
<dbReference type="GO" id="GO:0005886">
    <property type="term" value="C:plasma membrane"/>
    <property type="evidence" value="ECO:0007669"/>
    <property type="project" value="UniProtKB-SubCell"/>
</dbReference>
<reference evidence="15" key="1">
    <citation type="submission" date="2020-10" db="EMBL/GenBank/DDBJ databases">
        <title>Connecting structure to function with the recovery of over 1000 high-quality activated sludge metagenome-assembled genomes encoding full-length rRNA genes using long-read sequencing.</title>
        <authorList>
            <person name="Singleton C.M."/>
            <person name="Petriglieri F."/>
            <person name="Kristensen J.M."/>
            <person name="Kirkegaard R.H."/>
            <person name="Michaelsen T.Y."/>
            <person name="Andersen M.H."/>
            <person name="Karst S.M."/>
            <person name="Dueholm M.S."/>
            <person name="Nielsen P.H."/>
            <person name="Albertsen M."/>
        </authorList>
    </citation>
    <scope>NUCLEOTIDE SEQUENCE</scope>
    <source>
        <strain evidence="15">Bjer_18-Q3-R1-45_BAT3C.347</strain>
    </source>
</reference>
<evidence type="ECO:0000256" key="3">
    <source>
        <dbReference type="ARBA" id="ARBA00007931"/>
    </source>
</evidence>
<proteinExistence type="inferred from homology"/>
<keyword evidence="4" id="KW-1003">Cell membrane</keyword>
<dbReference type="AlphaFoldDB" id="A0A9D7E2P9"/>
<evidence type="ECO:0000256" key="9">
    <source>
        <dbReference type="ARBA" id="ARBA00022833"/>
    </source>
</evidence>
<name>A0A9D7E2P9_9PROT</name>
<evidence type="ECO:0000256" key="8">
    <source>
        <dbReference type="ARBA" id="ARBA00022801"/>
    </source>
</evidence>
<keyword evidence="10 13" id="KW-1133">Transmembrane helix</keyword>
<keyword evidence="7" id="KW-0479">Metal-binding</keyword>
<dbReference type="PANTHER" id="PTHR35864">
    <property type="entry name" value="ZINC METALLOPROTEASE MJ0611-RELATED"/>
    <property type="match status" value="1"/>
</dbReference>
<evidence type="ECO:0000256" key="4">
    <source>
        <dbReference type="ARBA" id="ARBA00022475"/>
    </source>
</evidence>
<evidence type="ECO:0000256" key="6">
    <source>
        <dbReference type="ARBA" id="ARBA00022692"/>
    </source>
</evidence>
<organism evidence="15 16">
    <name type="scientific">Candidatus Methylophosphatis roskildensis</name>
    <dbReference type="NCBI Taxonomy" id="2899263"/>
    <lineage>
        <taxon>Bacteria</taxon>
        <taxon>Pseudomonadati</taxon>
        <taxon>Pseudomonadota</taxon>
        <taxon>Betaproteobacteria</taxon>
        <taxon>Nitrosomonadales</taxon>
        <taxon>Sterolibacteriaceae</taxon>
        <taxon>Candidatus Methylophosphatis</taxon>
    </lineage>
</organism>
<evidence type="ECO:0000313" key="15">
    <source>
        <dbReference type="EMBL" id="MBK6972741.1"/>
    </source>
</evidence>
<comment type="caution">
    <text evidence="15">The sequence shown here is derived from an EMBL/GenBank/DDBJ whole genome shotgun (WGS) entry which is preliminary data.</text>
</comment>
<protein>
    <submittedName>
        <fullName evidence="15">Site-2 protease family protein</fullName>
    </submittedName>
</protein>
<evidence type="ECO:0000256" key="10">
    <source>
        <dbReference type="ARBA" id="ARBA00022989"/>
    </source>
</evidence>
<dbReference type="GO" id="GO:0006508">
    <property type="term" value="P:proteolysis"/>
    <property type="evidence" value="ECO:0007669"/>
    <property type="project" value="UniProtKB-KW"/>
</dbReference>
<comment type="cofactor">
    <cofactor evidence="1">
        <name>Zn(2+)</name>
        <dbReference type="ChEBI" id="CHEBI:29105"/>
    </cofactor>
</comment>
<gene>
    <name evidence="15" type="ORF">IPH26_07210</name>
</gene>
<keyword evidence="6 13" id="KW-0812">Transmembrane</keyword>
<evidence type="ECO:0000256" key="11">
    <source>
        <dbReference type="ARBA" id="ARBA00023049"/>
    </source>
</evidence>
<evidence type="ECO:0000256" key="12">
    <source>
        <dbReference type="ARBA" id="ARBA00023136"/>
    </source>
</evidence>
<feature type="transmembrane region" description="Helical" evidence="13">
    <location>
        <begin position="183"/>
        <end position="201"/>
    </location>
</feature>
<feature type="transmembrane region" description="Helical" evidence="13">
    <location>
        <begin position="58"/>
        <end position="77"/>
    </location>
</feature>
<feature type="domain" description="Peptidase M50" evidence="14">
    <location>
        <begin position="139"/>
        <end position="189"/>
    </location>
</feature>
<feature type="transmembrane region" description="Helical" evidence="13">
    <location>
        <begin position="98"/>
        <end position="122"/>
    </location>
</feature>
<dbReference type="Proteomes" id="UP000807785">
    <property type="component" value="Unassembled WGS sequence"/>
</dbReference>
<dbReference type="CDD" id="cd06158">
    <property type="entry name" value="S2P-M50_like_1"/>
    <property type="match status" value="1"/>
</dbReference>
<comment type="similarity">
    <text evidence="3">Belongs to the peptidase M50B family.</text>
</comment>
<dbReference type="InterPro" id="IPR052348">
    <property type="entry name" value="Metallopeptidase_M50B"/>
</dbReference>
<dbReference type="EMBL" id="JADJEV010000003">
    <property type="protein sequence ID" value="MBK6972741.1"/>
    <property type="molecule type" value="Genomic_DNA"/>
</dbReference>
<keyword evidence="12 13" id="KW-0472">Membrane</keyword>
<comment type="subcellular location">
    <subcellularLocation>
        <location evidence="2">Cell membrane</location>
        <topology evidence="2">Multi-pass membrane protein</topology>
    </subcellularLocation>
</comment>
<dbReference type="GO" id="GO:0046872">
    <property type="term" value="F:metal ion binding"/>
    <property type="evidence" value="ECO:0007669"/>
    <property type="project" value="UniProtKB-KW"/>
</dbReference>
<evidence type="ECO:0000313" key="16">
    <source>
        <dbReference type="Proteomes" id="UP000807785"/>
    </source>
</evidence>
<sequence length="225" mass="24468">MQDLISTLAIWALPVLLAITLHEAAHGYVARHFGDNTAHLAGRISLNPLRHIDPVGTVLVPLGIYLLSSAGGVPLLFGWAKPVPVEFSRLSRPKQDMLWVAAAGPGANLFMALGWAALFKLAWSVPLFSYTGALSEMARAGVQINLVLMVLNLLPIPPLDGGRIAVSLLPHRIAWNFARIERFGFPILLLLLVTGVLGRLLEPGMNFIKALLEFIVQIHIPYPSI</sequence>
<evidence type="ECO:0000256" key="13">
    <source>
        <dbReference type="SAM" id="Phobius"/>
    </source>
</evidence>
<evidence type="ECO:0000259" key="14">
    <source>
        <dbReference type="Pfam" id="PF02163"/>
    </source>
</evidence>
<dbReference type="Pfam" id="PF02163">
    <property type="entry name" value="Peptidase_M50"/>
    <property type="match status" value="1"/>
</dbReference>
<keyword evidence="9" id="KW-0862">Zinc</keyword>
<evidence type="ECO:0000256" key="2">
    <source>
        <dbReference type="ARBA" id="ARBA00004651"/>
    </source>
</evidence>
<dbReference type="InterPro" id="IPR008915">
    <property type="entry name" value="Peptidase_M50"/>
</dbReference>
<keyword evidence="8" id="KW-0378">Hydrolase</keyword>
<dbReference type="PANTHER" id="PTHR35864:SF1">
    <property type="entry name" value="ZINC METALLOPROTEASE YWHC-RELATED"/>
    <property type="match status" value="1"/>
</dbReference>
<evidence type="ECO:0000256" key="1">
    <source>
        <dbReference type="ARBA" id="ARBA00001947"/>
    </source>
</evidence>
<evidence type="ECO:0000256" key="5">
    <source>
        <dbReference type="ARBA" id="ARBA00022670"/>
    </source>
</evidence>